<keyword evidence="1" id="KW-0732">Signal</keyword>
<evidence type="ECO:0000313" key="3">
    <source>
        <dbReference type="Proteomes" id="UP001598112"/>
    </source>
</evidence>
<accession>A0ABW6DAK7</accession>
<sequence>MKKLILISALCLIDLAAFAQAATANFQYYKVKTGQRAAFNEALKNHVAKFRKAGTPLAWNVFNLTGGSHHNEVLAIYNRGLSWEQRDALSATTANSEAASDFYLKVSPFLEGVTGGEIITYRAEYSNSPMKEVTDKVRSNFLTIRYAPAQEFWDVIKRLPKVWDKAGMKIATYTTSGQNRLVFSRRFPNGWKELDELSTLKTAYDEVYGKGAYEKDMAIMRTYVVENETSYMTLQPDLSSK</sequence>
<evidence type="ECO:0000256" key="1">
    <source>
        <dbReference type="SAM" id="SignalP"/>
    </source>
</evidence>
<dbReference type="EMBL" id="JBBKXY010000003">
    <property type="protein sequence ID" value="MFD3294122.1"/>
    <property type="molecule type" value="Genomic_DNA"/>
</dbReference>
<organism evidence="2 3">
    <name type="scientific">Aquirufa originis</name>
    <dbReference type="NCBI Taxonomy" id="3096514"/>
    <lineage>
        <taxon>Bacteria</taxon>
        <taxon>Pseudomonadati</taxon>
        <taxon>Bacteroidota</taxon>
        <taxon>Cytophagia</taxon>
        <taxon>Cytophagales</taxon>
        <taxon>Flectobacillaceae</taxon>
        <taxon>Aquirufa</taxon>
    </lineage>
</organism>
<name>A0ABW6DAK7_9BACT</name>
<protein>
    <recommendedName>
        <fullName evidence="4">NIPSNAP family containing protein</fullName>
    </recommendedName>
</protein>
<dbReference type="RefSeq" id="WP_377979331.1">
    <property type="nucleotide sequence ID" value="NZ_JBBKXY010000003.1"/>
</dbReference>
<gene>
    <name evidence="2" type="ORF">SKC35_10515</name>
</gene>
<keyword evidence="3" id="KW-1185">Reference proteome</keyword>
<comment type="caution">
    <text evidence="2">The sequence shown here is derived from an EMBL/GenBank/DDBJ whole genome shotgun (WGS) entry which is preliminary data.</text>
</comment>
<proteinExistence type="predicted"/>
<evidence type="ECO:0008006" key="4">
    <source>
        <dbReference type="Google" id="ProtNLM"/>
    </source>
</evidence>
<feature type="signal peptide" evidence="1">
    <location>
        <begin position="1"/>
        <end position="21"/>
    </location>
</feature>
<dbReference type="Proteomes" id="UP001598112">
    <property type="component" value="Unassembled WGS sequence"/>
</dbReference>
<feature type="chain" id="PRO_5045852061" description="NIPSNAP family containing protein" evidence="1">
    <location>
        <begin position="22"/>
        <end position="241"/>
    </location>
</feature>
<reference evidence="2 3" key="1">
    <citation type="submission" date="2024-03" db="EMBL/GenBank/DDBJ databases">
        <title>Aquirufa genome sequencing.</title>
        <authorList>
            <person name="Pitt A."/>
            <person name="Hahn M.W."/>
        </authorList>
    </citation>
    <scope>NUCLEOTIDE SEQUENCE [LARGE SCALE GENOMIC DNA]</scope>
    <source>
        <strain evidence="2 3">KTFRIE-69F</strain>
    </source>
</reference>
<evidence type="ECO:0000313" key="2">
    <source>
        <dbReference type="EMBL" id="MFD3294122.1"/>
    </source>
</evidence>